<name>A0ABY1QM16_9BURK</name>
<keyword evidence="2" id="KW-1185">Reference proteome</keyword>
<organism evidence="1 2">
    <name type="scientific">Noviherbaspirillum suwonense</name>
    <dbReference type="NCBI Taxonomy" id="1224511"/>
    <lineage>
        <taxon>Bacteria</taxon>
        <taxon>Pseudomonadati</taxon>
        <taxon>Pseudomonadota</taxon>
        <taxon>Betaproteobacteria</taxon>
        <taxon>Burkholderiales</taxon>
        <taxon>Oxalobacteraceae</taxon>
        <taxon>Noviherbaspirillum</taxon>
    </lineage>
</organism>
<sequence length="175" mass="18919">MTAPGSERLRKAALALHALSRDDRSWLLRRLMPSMRMPLQSLLKQLQALGIAPGLRPGESLLPPVDEDPALDADEVVLVDTADVRQIAEVLALQPEQLRVALLDMRPWRWRAGYWDSLSAFQRSRLAELSAAAPVLRAAMRAALLHGFSMALAPADKAARAGAGSKPAAATGMRG</sequence>
<gene>
    <name evidence="1" type="ORF">SAMN06295970_12192</name>
</gene>
<dbReference type="EMBL" id="FXUL01000021">
    <property type="protein sequence ID" value="SMP74773.1"/>
    <property type="molecule type" value="Genomic_DNA"/>
</dbReference>
<proteinExistence type="predicted"/>
<comment type="caution">
    <text evidence="1">The sequence shown here is derived from an EMBL/GenBank/DDBJ whole genome shotgun (WGS) entry which is preliminary data.</text>
</comment>
<protein>
    <submittedName>
        <fullName evidence="1">Uncharacterized protein</fullName>
    </submittedName>
</protein>
<reference evidence="1 2" key="1">
    <citation type="submission" date="2017-05" db="EMBL/GenBank/DDBJ databases">
        <authorList>
            <person name="Varghese N."/>
            <person name="Submissions S."/>
        </authorList>
    </citation>
    <scope>NUCLEOTIDE SEQUENCE [LARGE SCALE GENOMIC DNA]</scope>
    <source>
        <strain evidence="1 2">DSM 26001</strain>
    </source>
</reference>
<dbReference type="RefSeq" id="WP_283444527.1">
    <property type="nucleotide sequence ID" value="NZ_FXUL01000021.1"/>
</dbReference>
<evidence type="ECO:0000313" key="2">
    <source>
        <dbReference type="Proteomes" id="UP001158049"/>
    </source>
</evidence>
<evidence type="ECO:0000313" key="1">
    <source>
        <dbReference type="EMBL" id="SMP74773.1"/>
    </source>
</evidence>
<dbReference type="Proteomes" id="UP001158049">
    <property type="component" value="Unassembled WGS sequence"/>
</dbReference>
<accession>A0ABY1QM16</accession>